<evidence type="ECO:0000256" key="1">
    <source>
        <dbReference type="SAM" id="MobiDB-lite"/>
    </source>
</evidence>
<dbReference type="Proteomes" id="UP000655443">
    <property type="component" value="Unassembled WGS sequence"/>
</dbReference>
<protein>
    <submittedName>
        <fullName evidence="2">Uncharacterized protein</fullName>
    </submittedName>
</protein>
<feature type="region of interest" description="Disordered" evidence="1">
    <location>
        <begin position="113"/>
        <end position="134"/>
    </location>
</feature>
<sequence>MAVRRLVRRVQSAPDRAFDADVPALLDAAGGHAVVPGATELPSRTMELLREPTGPAVRPAGPHRLDDVLLEYHLSRPSAGSERIAALLDPLAAGPNSSRPCAPICSSVRTAAPRPAVSVCTPTPSTTGSPASRS</sequence>
<organism evidence="2 3">
    <name type="scientific">Streptomyces alanosinicus</name>
    <dbReference type="NCBI Taxonomy" id="68171"/>
    <lineage>
        <taxon>Bacteria</taxon>
        <taxon>Bacillati</taxon>
        <taxon>Actinomycetota</taxon>
        <taxon>Actinomycetes</taxon>
        <taxon>Kitasatosporales</taxon>
        <taxon>Streptomycetaceae</taxon>
        <taxon>Streptomyces</taxon>
    </lineage>
</organism>
<dbReference type="EMBL" id="BMVG01000013">
    <property type="protein sequence ID" value="GHE07363.1"/>
    <property type="molecule type" value="Genomic_DNA"/>
</dbReference>
<proteinExistence type="predicted"/>
<evidence type="ECO:0000313" key="2">
    <source>
        <dbReference type="EMBL" id="GHE07363.1"/>
    </source>
</evidence>
<name>A0A919D3I7_9ACTN</name>
<feature type="compositionally biased region" description="Low complexity" evidence="1">
    <location>
        <begin position="115"/>
        <end position="134"/>
    </location>
</feature>
<gene>
    <name evidence="2" type="ORF">GCM10010339_52160</name>
</gene>
<reference evidence="2" key="1">
    <citation type="journal article" date="2014" name="Int. J. Syst. Evol. Microbiol.">
        <title>Complete genome sequence of Corynebacterium casei LMG S-19264T (=DSM 44701T), isolated from a smear-ripened cheese.</title>
        <authorList>
            <consortium name="US DOE Joint Genome Institute (JGI-PGF)"/>
            <person name="Walter F."/>
            <person name="Albersmeier A."/>
            <person name="Kalinowski J."/>
            <person name="Ruckert C."/>
        </authorList>
    </citation>
    <scope>NUCLEOTIDE SEQUENCE</scope>
    <source>
        <strain evidence="2">JCM 4714</strain>
    </source>
</reference>
<evidence type="ECO:0000313" key="3">
    <source>
        <dbReference type="Proteomes" id="UP000655443"/>
    </source>
</evidence>
<accession>A0A919D3I7</accession>
<keyword evidence="3" id="KW-1185">Reference proteome</keyword>
<comment type="caution">
    <text evidence="2">The sequence shown here is derived from an EMBL/GenBank/DDBJ whole genome shotgun (WGS) entry which is preliminary data.</text>
</comment>
<dbReference type="AlphaFoldDB" id="A0A919D3I7"/>
<reference evidence="2" key="2">
    <citation type="submission" date="2020-09" db="EMBL/GenBank/DDBJ databases">
        <authorList>
            <person name="Sun Q."/>
            <person name="Ohkuma M."/>
        </authorList>
    </citation>
    <scope>NUCLEOTIDE SEQUENCE</scope>
    <source>
        <strain evidence="2">JCM 4714</strain>
    </source>
</reference>